<dbReference type="RefSeq" id="WP_136428161.1">
    <property type="nucleotide sequence ID" value="NZ_SSSM01000005.1"/>
</dbReference>
<gene>
    <name evidence="1" type="ORF">E6C64_14355</name>
</gene>
<protein>
    <submittedName>
        <fullName evidence="1">Uncharacterized protein</fullName>
    </submittedName>
</protein>
<dbReference type="AlphaFoldDB" id="A0A4S4FJ10"/>
<evidence type="ECO:0000313" key="2">
    <source>
        <dbReference type="Proteomes" id="UP000309133"/>
    </source>
</evidence>
<dbReference type="Proteomes" id="UP000309133">
    <property type="component" value="Unassembled WGS sequence"/>
</dbReference>
<evidence type="ECO:0000313" key="1">
    <source>
        <dbReference type="EMBL" id="THG29832.1"/>
    </source>
</evidence>
<comment type="caution">
    <text evidence="1">The sequence shown here is derived from an EMBL/GenBank/DDBJ whole genome shotgun (WGS) entry which is preliminary data.</text>
</comment>
<accession>A0A4S4FJ10</accession>
<sequence>MNTQPVSVDISELISRLESSASEGGEHSRELADAAHALRRSLQQSAIHDEAVELRTAVACRDLVLGEHLGESDLALDVMYNRAIDDAVGAIEQHYQFGEESPKSTFFH</sequence>
<proteinExistence type="predicted"/>
<organism evidence="1 2">
    <name type="scientific">Naasia lichenicola</name>
    <dbReference type="NCBI Taxonomy" id="2565933"/>
    <lineage>
        <taxon>Bacteria</taxon>
        <taxon>Bacillati</taxon>
        <taxon>Actinomycetota</taxon>
        <taxon>Actinomycetes</taxon>
        <taxon>Micrococcales</taxon>
        <taxon>Microbacteriaceae</taxon>
        <taxon>Naasia</taxon>
    </lineage>
</organism>
<name>A0A4S4FJ10_9MICO</name>
<dbReference type="EMBL" id="SSSM01000005">
    <property type="protein sequence ID" value="THG29832.1"/>
    <property type="molecule type" value="Genomic_DNA"/>
</dbReference>
<reference evidence="1 2" key="1">
    <citation type="submission" date="2019-04" db="EMBL/GenBank/DDBJ databases">
        <authorList>
            <person name="Jiang L."/>
        </authorList>
    </citation>
    <scope>NUCLEOTIDE SEQUENCE [LARGE SCALE GENOMIC DNA]</scope>
    <source>
        <strain evidence="1 2">YIM 131853</strain>
    </source>
</reference>
<keyword evidence="2" id="KW-1185">Reference proteome</keyword>